<evidence type="ECO:0000313" key="8">
    <source>
        <dbReference type="EMBL" id="KAK0133261.1"/>
    </source>
</evidence>
<dbReference type="PANTHER" id="PTHR15138">
    <property type="entry name" value="TRANSCRIPTION INITIATION FACTOR TFIID SUBUNIT 4"/>
    <property type="match status" value="1"/>
</dbReference>
<dbReference type="InterPro" id="IPR037249">
    <property type="entry name" value="TAFH/NHR1_dom_sf"/>
</dbReference>
<dbReference type="EMBL" id="JAOPHQ010006000">
    <property type="protein sequence ID" value="KAK0133261.1"/>
    <property type="molecule type" value="Genomic_DNA"/>
</dbReference>
<keyword evidence="5" id="KW-0539">Nucleus</keyword>
<dbReference type="GO" id="GO:0003677">
    <property type="term" value="F:DNA binding"/>
    <property type="evidence" value="ECO:0007669"/>
    <property type="project" value="TreeGrafter"/>
</dbReference>
<dbReference type="InterPro" id="IPR009072">
    <property type="entry name" value="Histone-fold"/>
</dbReference>
<dbReference type="InterPro" id="IPR007900">
    <property type="entry name" value="TAF4_C"/>
</dbReference>
<dbReference type="GO" id="GO:0006355">
    <property type="term" value="P:regulation of DNA-templated transcription"/>
    <property type="evidence" value="ECO:0007669"/>
    <property type="project" value="UniProtKB-ARBA"/>
</dbReference>
<keyword evidence="3" id="KW-0805">Transcription regulation</keyword>
<dbReference type="GO" id="GO:0006367">
    <property type="term" value="P:transcription initiation at RNA polymerase II promoter"/>
    <property type="evidence" value="ECO:0007669"/>
    <property type="project" value="TreeGrafter"/>
</dbReference>
<evidence type="ECO:0000256" key="6">
    <source>
        <dbReference type="SAM" id="MobiDB-lite"/>
    </source>
</evidence>
<dbReference type="Gene3D" id="1.20.120.1110">
    <property type="entry name" value="TAFH/NHR1 domain"/>
    <property type="match status" value="1"/>
</dbReference>
<protein>
    <submittedName>
        <fullName evidence="8">Transcription initiation factor TFIID subunit 4B</fullName>
    </submittedName>
</protein>
<dbReference type="Pfam" id="PF05236">
    <property type="entry name" value="TAF4"/>
    <property type="match status" value="1"/>
</dbReference>
<evidence type="ECO:0000256" key="1">
    <source>
        <dbReference type="ARBA" id="ARBA00004123"/>
    </source>
</evidence>
<organism evidence="8 9">
    <name type="scientific">Merluccius polli</name>
    <name type="common">Benguela hake</name>
    <name type="synonym">Merluccius cadenati</name>
    <dbReference type="NCBI Taxonomy" id="89951"/>
    <lineage>
        <taxon>Eukaryota</taxon>
        <taxon>Metazoa</taxon>
        <taxon>Chordata</taxon>
        <taxon>Craniata</taxon>
        <taxon>Vertebrata</taxon>
        <taxon>Euteleostomi</taxon>
        <taxon>Actinopterygii</taxon>
        <taxon>Neopterygii</taxon>
        <taxon>Teleostei</taxon>
        <taxon>Neoteleostei</taxon>
        <taxon>Acanthomorphata</taxon>
        <taxon>Zeiogadaria</taxon>
        <taxon>Gadariae</taxon>
        <taxon>Gadiformes</taxon>
        <taxon>Gadoidei</taxon>
        <taxon>Merlucciidae</taxon>
        <taxon>Merluccius</taxon>
    </lineage>
</organism>
<comment type="subcellular location">
    <subcellularLocation>
        <location evidence="1">Nucleus</location>
    </subcellularLocation>
</comment>
<dbReference type="SUPFAM" id="SSF47113">
    <property type="entry name" value="Histone-fold"/>
    <property type="match status" value="1"/>
</dbReference>
<evidence type="ECO:0000256" key="3">
    <source>
        <dbReference type="ARBA" id="ARBA00023015"/>
    </source>
</evidence>
<evidence type="ECO:0000256" key="4">
    <source>
        <dbReference type="ARBA" id="ARBA00023163"/>
    </source>
</evidence>
<dbReference type="AlphaFoldDB" id="A0AA47NPB0"/>
<dbReference type="GO" id="GO:0016251">
    <property type="term" value="F:RNA polymerase II general transcription initiation factor activity"/>
    <property type="evidence" value="ECO:0007669"/>
    <property type="project" value="TreeGrafter"/>
</dbReference>
<feature type="compositionally biased region" description="Low complexity" evidence="6">
    <location>
        <begin position="36"/>
        <end position="47"/>
    </location>
</feature>
<dbReference type="GO" id="GO:0005669">
    <property type="term" value="C:transcription factor TFIID complex"/>
    <property type="evidence" value="ECO:0007669"/>
    <property type="project" value="InterPro"/>
</dbReference>
<dbReference type="GO" id="GO:0046982">
    <property type="term" value="F:protein heterodimerization activity"/>
    <property type="evidence" value="ECO:0007669"/>
    <property type="project" value="InterPro"/>
</dbReference>
<evidence type="ECO:0000256" key="5">
    <source>
        <dbReference type="ARBA" id="ARBA00023242"/>
    </source>
</evidence>
<keyword evidence="4" id="KW-0804">Transcription</keyword>
<dbReference type="SMART" id="SM00549">
    <property type="entry name" value="TAFH"/>
    <property type="match status" value="1"/>
</dbReference>
<keyword evidence="9" id="KW-1185">Reference proteome</keyword>
<evidence type="ECO:0000313" key="9">
    <source>
        <dbReference type="Proteomes" id="UP001174136"/>
    </source>
</evidence>
<name>A0AA47NPB0_MERPO</name>
<reference evidence="8" key="1">
    <citation type="journal article" date="2023" name="Front. Mar. Sci.">
        <title>A new Merluccius polli reference genome to investigate the effects of global change in West African waters.</title>
        <authorList>
            <person name="Mateo J.L."/>
            <person name="Blanco-Fernandez C."/>
            <person name="Garcia-Vazquez E."/>
            <person name="Machado-Schiaffino G."/>
        </authorList>
    </citation>
    <scope>NUCLEOTIDE SEQUENCE</scope>
    <source>
        <strain evidence="8">C29</strain>
        <tissue evidence="8">Fin</tissue>
    </source>
</reference>
<dbReference type="Proteomes" id="UP001174136">
    <property type="component" value="Unassembled WGS sequence"/>
</dbReference>
<dbReference type="PANTHER" id="PTHR15138:SF22">
    <property type="entry name" value="TAFH DOMAIN-CONTAINING PROTEIN"/>
    <property type="match status" value="1"/>
</dbReference>
<dbReference type="PROSITE" id="PS51119">
    <property type="entry name" value="TAFH"/>
    <property type="match status" value="1"/>
</dbReference>
<evidence type="ECO:0000256" key="2">
    <source>
        <dbReference type="ARBA" id="ARBA00006178"/>
    </source>
</evidence>
<feature type="compositionally biased region" description="Polar residues" evidence="6">
    <location>
        <begin position="340"/>
        <end position="353"/>
    </location>
</feature>
<comment type="caution">
    <text evidence="8">The sequence shown here is derived from an EMBL/GenBank/DDBJ whole genome shotgun (WGS) entry which is preliminary data.</text>
</comment>
<dbReference type="CDD" id="cd08045">
    <property type="entry name" value="HFD_TAF4"/>
    <property type="match status" value="1"/>
</dbReference>
<gene>
    <name evidence="8" type="primary">TAF4B_1</name>
    <name evidence="8" type="ORF">N1851_031226</name>
</gene>
<feature type="compositionally biased region" description="Basic and acidic residues" evidence="6">
    <location>
        <begin position="10"/>
        <end position="20"/>
    </location>
</feature>
<feature type="region of interest" description="Disordered" evidence="6">
    <location>
        <begin position="372"/>
        <end position="394"/>
    </location>
</feature>
<dbReference type="Pfam" id="PF07531">
    <property type="entry name" value="TAFH"/>
    <property type="match status" value="1"/>
</dbReference>
<comment type="similarity">
    <text evidence="2">Belongs to the TAF4 family.</text>
</comment>
<feature type="region of interest" description="Disordered" evidence="6">
    <location>
        <begin position="333"/>
        <end position="353"/>
    </location>
</feature>
<feature type="region of interest" description="Disordered" evidence="6">
    <location>
        <begin position="1"/>
        <end position="57"/>
    </location>
</feature>
<proteinExistence type="inferred from homology"/>
<feature type="compositionally biased region" description="Low complexity" evidence="6">
    <location>
        <begin position="384"/>
        <end position="394"/>
    </location>
</feature>
<dbReference type="InterPro" id="IPR003894">
    <property type="entry name" value="TAFH_NHR1"/>
</dbReference>
<feature type="compositionally biased region" description="Pro residues" evidence="6">
    <location>
        <begin position="22"/>
        <end position="35"/>
    </location>
</feature>
<dbReference type="SUPFAM" id="SSF158553">
    <property type="entry name" value="TAFH domain-like"/>
    <property type="match status" value="1"/>
</dbReference>
<dbReference type="Gene3D" id="1.10.20.10">
    <property type="entry name" value="Histone, subunit A"/>
    <property type="match status" value="1"/>
</dbReference>
<sequence>MPNEATGEAAVREAQTKRGDPAGPPSAPQPGPQPGPLTAAAPRAAPAHHSGVCSTGQRSVSVVPQTASSSSSSSVLVVAAKVPTPGSCAAGQPLHLTRPSSAPAAVSVVKTPGPARTVVIAVPRTAVPQPLAPRPPQTTTSTQLPANFQIPPGMVLIRSDSGQLMLVSQQTLAQAQAQQAQKATSVPAPRLPAPMPNREAPKPVVVQPLNTVIAQGAQPRTQAGSKETTGTSEPTFTISQETLENVKKCKNFLVTLIKLASSGTQSPDMAANVKALVRSLLDGSLEPEEFTNKLYIQLKSTPQPYLVPFLKKSLPAVRHLTADPQHFIQQAGQPKPTLAPLSTTAKPSGSNTGLRQTLKNVVLDKYPRGVPLGPAVTGPGTHLRTGSSEGSRTTSRGMVVLSGQQHPGGFSFKRPPVPHQPASTYAFKDTSYKEDDDINDVASMAGVNLREESVRILASGGTMVGSVVQSCHDTPFLASSELHARILHAGEPLGVSEARPEVVTLVSHATQEFLRDLLEKLAMVAEHRRTSLKEDLRHMQVSDVRSQLHFLEQVELLKKRRQDEEERETLLRLARRRSNSEDPQQQQLRQRAKELQQVEEAQLQHREANLTALAAIGPRKRRPLDSTGNVVSVLARSGVTRVKRVTMRDLLLCMEEDRHMRHSLTLYKALMR</sequence>
<evidence type="ECO:0000259" key="7">
    <source>
        <dbReference type="PROSITE" id="PS51119"/>
    </source>
</evidence>
<accession>A0AA47NPB0</accession>
<feature type="domain" description="TAFH" evidence="7">
    <location>
        <begin position="243"/>
        <end position="340"/>
    </location>
</feature>
<dbReference type="InterPro" id="IPR045144">
    <property type="entry name" value="TAF4"/>
</dbReference>